<name>A0ABT9LTT9_9BACL</name>
<keyword evidence="2" id="KW-1003">Cell membrane</keyword>
<feature type="transmembrane region" description="Helical" evidence="7">
    <location>
        <begin position="168"/>
        <end position="186"/>
    </location>
</feature>
<feature type="transmembrane region" description="Helical" evidence="7">
    <location>
        <begin position="216"/>
        <end position="236"/>
    </location>
</feature>
<keyword evidence="3 8" id="KW-0808">Transferase</keyword>
<evidence type="ECO:0000256" key="1">
    <source>
        <dbReference type="ARBA" id="ARBA00004651"/>
    </source>
</evidence>
<evidence type="ECO:0000256" key="6">
    <source>
        <dbReference type="ARBA" id="ARBA00023136"/>
    </source>
</evidence>
<comment type="caution">
    <text evidence="8">The sequence shown here is derived from an EMBL/GenBank/DDBJ whole genome shotgun (WGS) entry which is preliminary data.</text>
</comment>
<dbReference type="CDD" id="cd06853">
    <property type="entry name" value="GT_WecA_like"/>
    <property type="match status" value="1"/>
</dbReference>
<feature type="transmembrane region" description="Helical" evidence="7">
    <location>
        <begin position="103"/>
        <end position="124"/>
    </location>
</feature>
<organism evidence="8 9">
    <name type="scientific">Alicyclobacillus tolerans</name>
    <dbReference type="NCBI Taxonomy" id="90970"/>
    <lineage>
        <taxon>Bacteria</taxon>
        <taxon>Bacillati</taxon>
        <taxon>Bacillota</taxon>
        <taxon>Bacilli</taxon>
        <taxon>Bacillales</taxon>
        <taxon>Alicyclobacillaceae</taxon>
        <taxon>Alicyclobacillus</taxon>
    </lineage>
</organism>
<feature type="transmembrane region" description="Helical" evidence="7">
    <location>
        <begin position="136"/>
        <end position="156"/>
    </location>
</feature>
<dbReference type="EC" id="2.7.8.33" evidence="8"/>
<sequence>MNVWLPGCIAFILSFICTPAARKLAMRWKFVDLPNERKIHQQPLPLLGGAAIFMGILAAGILYFIKLKSLASPYFGVMVGAFLLFLIGVIDDFYKTRGKDFSVAVRFMIQIIAALMVPAFGGVIRVVSSPFDSPGFIVMPHLLAQIITVVWIVGVINVFNFLDGVDGLAAGIAAISGITLFFVALLKTDHASAIFALAVVGAALGFLRHNFHPAKIIMGDAGSTVLGYTLGSIAAIGSFKSATIVSIVVPVLALGVPIFDALRVVLIRAWRGQPVYKPDKSHVHHSLLRAGFSQRQTVALIYLLSACFSLASMIVLLLSAR</sequence>
<feature type="transmembrane region" description="Helical" evidence="7">
    <location>
        <begin position="242"/>
        <end position="262"/>
    </location>
</feature>
<evidence type="ECO:0000256" key="3">
    <source>
        <dbReference type="ARBA" id="ARBA00022679"/>
    </source>
</evidence>
<evidence type="ECO:0000256" key="4">
    <source>
        <dbReference type="ARBA" id="ARBA00022692"/>
    </source>
</evidence>
<feature type="transmembrane region" description="Helical" evidence="7">
    <location>
        <begin position="46"/>
        <end position="65"/>
    </location>
</feature>
<dbReference type="GO" id="GO:0036380">
    <property type="term" value="F:UDP-N-acetylglucosamine-undecaprenyl-phosphate N-acetylglucosaminephosphotransferase activity"/>
    <property type="evidence" value="ECO:0007669"/>
    <property type="project" value="UniProtKB-EC"/>
</dbReference>
<accession>A0ABT9LTT9</accession>
<feature type="transmembrane region" description="Helical" evidence="7">
    <location>
        <begin position="6"/>
        <end position="25"/>
    </location>
</feature>
<dbReference type="Proteomes" id="UP001229209">
    <property type="component" value="Unassembled WGS sequence"/>
</dbReference>
<dbReference type="RefSeq" id="WP_306953201.1">
    <property type="nucleotide sequence ID" value="NZ_JAURUO010000002.1"/>
</dbReference>
<dbReference type="Pfam" id="PF00953">
    <property type="entry name" value="Glycos_transf_4"/>
    <property type="match status" value="1"/>
</dbReference>
<evidence type="ECO:0000256" key="5">
    <source>
        <dbReference type="ARBA" id="ARBA00022989"/>
    </source>
</evidence>
<gene>
    <name evidence="8" type="ORF">J2S04_000603</name>
</gene>
<comment type="subcellular location">
    <subcellularLocation>
        <location evidence="1">Cell membrane</location>
        <topology evidence="1">Multi-pass membrane protein</topology>
    </subcellularLocation>
</comment>
<reference evidence="8 9" key="1">
    <citation type="submission" date="2023-07" db="EMBL/GenBank/DDBJ databases">
        <title>Genomic Encyclopedia of Type Strains, Phase IV (KMG-IV): sequencing the most valuable type-strain genomes for metagenomic binning, comparative biology and taxonomic classification.</title>
        <authorList>
            <person name="Goeker M."/>
        </authorList>
    </citation>
    <scope>NUCLEOTIDE SEQUENCE [LARGE SCALE GENOMIC DNA]</scope>
    <source>
        <strain evidence="8 9">DSM 25924</strain>
    </source>
</reference>
<keyword evidence="6 7" id="KW-0472">Membrane</keyword>
<feature type="transmembrane region" description="Helical" evidence="7">
    <location>
        <begin position="71"/>
        <end position="91"/>
    </location>
</feature>
<dbReference type="EMBL" id="JAURUO010000002">
    <property type="protein sequence ID" value="MDP9727676.1"/>
    <property type="molecule type" value="Genomic_DNA"/>
</dbReference>
<feature type="transmembrane region" description="Helical" evidence="7">
    <location>
        <begin position="299"/>
        <end position="320"/>
    </location>
</feature>
<dbReference type="PANTHER" id="PTHR22926:SF3">
    <property type="entry name" value="UNDECAPRENYL-PHOSPHATE ALPHA-N-ACETYLGLUCOSAMINYL 1-PHOSPHATE TRANSFERASE"/>
    <property type="match status" value="1"/>
</dbReference>
<evidence type="ECO:0000313" key="8">
    <source>
        <dbReference type="EMBL" id="MDP9727676.1"/>
    </source>
</evidence>
<keyword evidence="5 7" id="KW-1133">Transmembrane helix</keyword>
<evidence type="ECO:0000256" key="2">
    <source>
        <dbReference type="ARBA" id="ARBA00022475"/>
    </source>
</evidence>
<proteinExistence type="predicted"/>
<dbReference type="InterPro" id="IPR000715">
    <property type="entry name" value="Glycosyl_transferase_4"/>
</dbReference>
<protein>
    <submittedName>
        <fullName evidence="8">UDP-GlcNAc:undecaprenyl-phosphate GlcNAc-1-phosphate transferase</fullName>
        <ecNumber evidence="8">2.7.8.33</ecNumber>
    </submittedName>
</protein>
<evidence type="ECO:0000256" key="7">
    <source>
        <dbReference type="SAM" id="Phobius"/>
    </source>
</evidence>
<evidence type="ECO:0000313" key="9">
    <source>
        <dbReference type="Proteomes" id="UP001229209"/>
    </source>
</evidence>
<feature type="transmembrane region" description="Helical" evidence="7">
    <location>
        <begin position="192"/>
        <end position="209"/>
    </location>
</feature>
<keyword evidence="4 7" id="KW-0812">Transmembrane</keyword>
<keyword evidence="9" id="KW-1185">Reference proteome</keyword>
<dbReference type="PANTHER" id="PTHR22926">
    <property type="entry name" value="PHOSPHO-N-ACETYLMURAMOYL-PENTAPEPTIDE-TRANSFERASE"/>
    <property type="match status" value="1"/>
</dbReference>